<evidence type="ECO:0000313" key="3">
    <source>
        <dbReference type="Proteomes" id="UP001151234"/>
    </source>
</evidence>
<evidence type="ECO:0000313" key="2">
    <source>
        <dbReference type="EMBL" id="MDA5399770.1"/>
    </source>
</evidence>
<dbReference type="AlphaFoldDB" id="A0A9X3UJI6"/>
<accession>A0A9X3UJI6</accession>
<proteinExistence type="predicted"/>
<evidence type="ECO:0000256" key="1">
    <source>
        <dbReference type="SAM" id="Phobius"/>
    </source>
</evidence>
<feature type="transmembrane region" description="Helical" evidence="1">
    <location>
        <begin position="84"/>
        <end position="106"/>
    </location>
</feature>
<protein>
    <submittedName>
        <fullName evidence="2">Uncharacterized protein</fullName>
    </submittedName>
</protein>
<dbReference type="EMBL" id="JAPJZI010000001">
    <property type="protein sequence ID" value="MDA5399770.1"/>
    <property type="molecule type" value="Genomic_DNA"/>
</dbReference>
<organism evidence="2 3">
    <name type="scientific">Hoeflea prorocentri</name>
    <dbReference type="NCBI Taxonomy" id="1922333"/>
    <lineage>
        <taxon>Bacteria</taxon>
        <taxon>Pseudomonadati</taxon>
        <taxon>Pseudomonadota</taxon>
        <taxon>Alphaproteobacteria</taxon>
        <taxon>Hyphomicrobiales</taxon>
        <taxon>Rhizobiaceae</taxon>
        <taxon>Hoeflea</taxon>
    </lineage>
</organism>
<keyword evidence="1" id="KW-0472">Membrane</keyword>
<comment type="caution">
    <text evidence="2">The sequence shown here is derived from an EMBL/GenBank/DDBJ whole genome shotgun (WGS) entry which is preliminary data.</text>
</comment>
<sequence>MTDERDRELNRLFAEADKPLDGEAFATWTMRSAGDGRRRHVVKILVVIVVVLLASMLFAAPMQQAAILVMNGLATPLFTIGDPVLGAALLPVNTIATPCALLFLMLRAARRRLFR</sequence>
<keyword evidence="3" id="KW-1185">Reference proteome</keyword>
<reference evidence="2" key="1">
    <citation type="submission" date="2022-11" db="EMBL/GenBank/DDBJ databases">
        <title>Draft genome sequence of Hoeflea poritis E7-10 and Hoeflea prorocentri PM5-8, separated from scleractinian coral Porites lutea and marine dinoflagellate.</title>
        <authorList>
            <person name="Zhang G."/>
            <person name="Wei Q."/>
            <person name="Cai L."/>
        </authorList>
    </citation>
    <scope>NUCLEOTIDE SEQUENCE</scope>
    <source>
        <strain evidence="2">PM5-8</strain>
    </source>
</reference>
<feature type="transmembrane region" description="Helical" evidence="1">
    <location>
        <begin position="41"/>
        <end position="64"/>
    </location>
</feature>
<keyword evidence="1" id="KW-1133">Transmembrane helix</keyword>
<keyword evidence="1" id="KW-0812">Transmembrane</keyword>
<dbReference type="RefSeq" id="WP_267991189.1">
    <property type="nucleotide sequence ID" value="NZ_JAPJZI010000001.1"/>
</dbReference>
<gene>
    <name evidence="2" type="ORF">OQ273_14410</name>
</gene>
<name>A0A9X3UJI6_9HYPH</name>
<dbReference type="Proteomes" id="UP001151234">
    <property type="component" value="Unassembled WGS sequence"/>
</dbReference>